<evidence type="ECO:0000313" key="1">
    <source>
        <dbReference type="EMBL" id="GLX80252.1"/>
    </source>
</evidence>
<name>A0ABQ6H0A1_9GAMM</name>
<organism evidence="1 2">
    <name type="scientific">Thalassotalea insulae</name>
    <dbReference type="NCBI Taxonomy" id="2056778"/>
    <lineage>
        <taxon>Bacteria</taxon>
        <taxon>Pseudomonadati</taxon>
        <taxon>Pseudomonadota</taxon>
        <taxon>Gammaproteobacteria</taxon>
        <taxon>Alteromonadales</taxon>
        <taxon>Colwelliaceae</taxon>
        <taxon>Thalassotalea</taxon>
    </lineage>
</organism>
<protein>
    <submittedName>
        <fullName evidence="1">Uncharacterized protein</fullName>
    </submittedName>
</protein>
<keyword evidence="2" id="KW-1185">Reference proteome</keyword>
<accession>A0ABQ6H0A1</accession>
<sequence length="49" mass="5416">MGTHYVKNRYLDASALVKVFYGEQGSGVIRDYYYSNSGLCATSLCLTEA</sequence>
<reference evidence="1 2" key="1">
    <citation type="submission" date="2023-03" db="EMBL/GenBank/DDBJ databases">
        <title>Draft genome sequence of Thalassotalea insulae KCTC 62186T.</title>
        <authorList>
            <person name="Sawabe T."/>
        </authorList>
    </citation>
    <scope>NUCLEOTIDE SEQUENCE [LARGE SCALE GENOMIC DNA]</scope>
    <source>
        <strain evidence="1 2">KCTC 62186</strain>
    </source>
</reference>
<dbReference type="Gene3D" id="3.40.50.1010">
    <property type="entry name" value="5'-nuclease"/>
    <property type="match status" value="1"/>
</dbReference>
<dbReference type="Proteomes" id="UP001157186">
    <property type="component" value="Unassembled WGS sequence"/>
</dbReference>
<gene>
    <name evidence="1" type="ORF">tinsulaeT_35920</name>
</gene>
<proteinExistence type="predicted"/>
<evidence type="ECO:0000313" key="2">
    <source>
        <dbReference type="Proteomes" id="UP001157186"/>
    </source>
</evidence>
<dbReference type="EMBL" id="BSST01000001">
    <property type="protein sequence ID" value="GLX80252.1"/>
    <property type="molecule type" value="Genomic_DNA"/>
</dbReference>
<comment type="caution">
    <text evidence="1">The sequence shown here is derived from an EMBL/GenBank/DDBJ whole genome shotgun (WGS) entry which is preliminary data.</text>
</comment>